<name>A0A0F6VYS0_9BACT</name>
<proteinExistence type="predicted"/>
<dbReference type="KEGG" id="samy:DB32_000185"/>
<feature type="region of interest" description="Disordered" evidence="1">
    <location>
        <begin position="153"/>
        <end position="183"/>
    </location>
</feature>
<dbReference type="Gene3D" id="2.60.120.200">
    <property type="match status" value="1"/>
</dbReference>
<protein>
    <submittedName>
        <fullName evidence="2">Uncharacterized protein</fullName>
    </submittedName>
</protein>
<sequence length="395" mass="40567">MRRVVTLSLSCVLVGACASGEYTIELDVVSDTTRDATEAIELALLEGGCDDVLRGAPAEGAAQTRVLRRDGDRSSFSPTRGGRYGVYAVARDPQCVPLAAGCTEAELEAGGRGTIVVRLEDVSAMACTACDDGACLGEVDAGAPDAGVLDAGHDGGAIDAGTDDAGTDDAGPIDGGPSDAGPPDTVCDELEDVIFCHGFETSDRMSWTGTRLDGAGSAMTIVSDDANLGARSARGVTTEPGGQAAYVFQFAPVDSGELWFRGHYIVEGGDLSAIALLYLDGVAGEGTALQVQSGGRAVIAFQTPEDDEYLAIPGPTIPLDDWVCIEARIVVDDDAGGVEIWADGTRIGAHTGYDTRPSGGIDEMQVGNARSGSSQDAITVRVDDVALARTRLGCP</sequence>
<evidence type="ECO:0000313" key="3">
    <source>
        <dbReference type="Proteomes" id="UP000034883"/>
    </source>
</evidence>
<dbReference type="STRING" id="927083.DB32_000185"/>
<feature type="compositionally biased region" description="Low complexity" evidence="1">
    <location>
        <begin position="168"/>
        <end position="177"/>
    </location>
</feature>
<evidence type="ECO:0000256" key="1">
    <source>
        <dbReference type="SAM" id="MobiDB-lite"/>
    </source>
</evidence>
<gene>
    <name evidence="2" type="ORF">DB32_000185</name>
</gene>
<dbReference type="AlphaFoldDB" id="A0A0F6VYS0"/>
<dbReference type="Proteomes" id="UP000034883">
    <property type="component" value="Chromosome"/>
</dbReference>
<accession>A0A0F6VYS0</accession>
<evidence type="ECO:0000313" key="2">
    <source>
        <dbReference type="EMBL" id="AKF03036.1"/>
    </source>
</evidence>
<dbReference type="PROSITE" id="PS51257">
    <property type="entry name" value="PROKAR_LIPOPROTEIN"/>
    <property type="match status" value="1"/>
</dbReference>
<dbReference type="EMBL" id="CP011125">
    <property type="protein sequence ID" value="AKF03036.1"/>
    <property type="molecule type" value="Genomic_DNA"/>
</dbReference>
<reference evidence="2 3" key="1">
    <citation type="submission" date="2015-03" db="EMBL/GenBank/DDBJ databases">
        <title>Genome assembly of Sandaracinus amylolyticus DSM 53668.</title>
        <authorList>
            <person name="Sharma G."/>
            <person name="Subramanian S."/>
        </authorList>
    </citation>
    <scope>NUCLEOTIDE SEQUENCE [LARGE SCALE GENOMIC DNA]</scope>
    <source>
        <strain evidence="2 3">DSM 53668</strain>
    </source>
</reference>
<keyword evidence="3" id="KW-1185">Reference proteome</keyword>
<organism evidence="2 3">
    <name type="scientific">Sandaracinus amylolyticus</name>
    <dbReference type="NCBI Taxonomy" id="927083"/>
    <lineage>
        <taxon>Bacteria</taxon>
        <taxon>Pseudomonadati</taxon>
        <taxon>Myxococcota</taxon>
        <taxon>Polyangia</taxon>
        <taxon>Polyangiales</taxon>
        <taxon>Sandaracinaceae</taxon>
        <taxon>Sandaracinus</taxon>
    </lineage>
</organism>